<dbReference type="InterPro" id="IPR036423">
    <property type="entry name" value="SOD-like_Cu/Zn_dom_sf"/>
</dbReference>
<evidence type="ECO:0000313" key="3">
    <source>
        <dbReference type="EMBL" id="MFB9623335.1"/>
    </source>
</evidence>
<protein>
    <recommendedName>
        <fullName evidence="5">Superoxide dismutase family protein</fullName>
    </recommendedName>
</protein>
<evidence type="ECO:0000256" key="1">
    <source>
        <dbReference type="ARBA" id="ARBA00010457"/>
    </source>
</evidence>
<gene>
    <name evidence="3" type="ORF">ACFFSA_09615</name>
</gene>
<dbReference type="Proteomes" id="UP001589532">
    <property type="component" value="Unassembled WGS sequence"/>
</dbReference>
<dbReference type="SUPFAM" id="SSF49329">
    <property type="entry name" value="Cu,Zn superoxide dismutase-like"/>
    <property type="match status" value="1"/>
</dbReference>
<reference evidence="3 4" key="1">
    <citation type="submission" date="2024-09" db="EMBL/GenBank/DDBJ databases">
        <authorList>
            <person name="Sun Q."/>
            <person name="Mori K."/>
        </authorList>
    </citation>
    <scope>NUCLEOTIDE SEQUENCE [LARGE SCALE GENOMIC DNA]</scope>
    <source>
        <strain evidence="3 4">JCM 3143</strain>
    </source>
</reference>
<keyword evidence="4" id="KW-1185">Reference proteome</keyword>
<evidence type="ECO:0000256" key="2">
    <source>
        <dbReference type="SAM" id="SignalP"/>
    </source>
</evidence>
<evidence type="ECO:0008006" key="5">
    <source>
        <dbReference type="Google" id="ProtNLM"/>
    </source>
</evidence>
<dbReference type="Gene3D" id="2.60.40.200">
    <property type="entry name" value="Superoxide dismutase, copper/zinc binding domain"/>
    <property type="match status" value="1"/>
</dbReference>
<comment type="similarity">
    <text evidence="1">Belongs to the Cu-Zn superoxide dismutase family.</text>
</comment>
<keyword evidence="2" id="KW-0732">Signal</keyword>
<sequence length="186" mass="18871">MRVPALLLVLLTAACAGPPAPVQNFAGTSEVSPTGGIKLSGGGEFSPTDTSAIVYDGKLVPKGAQASATVESSGNTTRTSLVVEGLLPDHRYGAHLHTKPCGAKPDDSGPHFQHHRGEVSPSSEVWLDVATNGDGAGRSTARNDWALDPSDLPGSLVLHSEATKTSGPGVGTAGVRVACLTLKKGS</sequence>
<organism evidence="3 4">
    <name type="scientific">Nonomuraea helvata</name>
    <dbReference type="NCBI Taxonomy" id="37484"/>
    <lineage>
        <taxon>Bacteria</taxon>
        <taxon>Bacillati</taxon>
        <taxon>Actinomycetota</taxon>
        <taxon>Actinomycetes</taxon>
        <taxon>Streptosporangiales</taxon>
        <taxon>Streptosporangiaceae</taxon>
        <taxon>Nonomuraea</taxon>
    </lineage>
</organism>
<accession>A0ABV5RV82</accession>
<name>A0ABV5RV82_9ACTN</name>
<dbReference type="EMBL" id="JBHMBW010000006">
    <property type="protein sequence ID" value="MFB9623335.1"/>
    <property type="molecule type" value="Genomic_DNA"/>
</dbReference>
<proteinExistence type="inferred from homology"/>
<feature type="chain" id="PRO_5045376138" description="Superoxide dismutase family protein" evidence="2">
    <location>
        <begin position="17"/>
        <end position="186"/>
    </location>
</feature>
<feature type="signal peptide" evidence="2">
    <location>
        <begin position="1"/>
        <end position="16"/>
    </location>
</feature>
<dbReference type="PROSITE" id="PS51257">
    <property type="entry name" value="PROKAR_LIPOPROTEIN"/>
    <property type="match status" value="1"/>
</dbReference>
<dbReference type="RefSeq" id="WP_344990943.1">
    <property type="nucleotide sequence ID" value="NZ_BAAAXV010000005.1"/>
</dbReference>
<evidence type="ECO:0000313" key="4">
    <source>
        <dbReference type="Proteomes" id="UP001589532"/>
    </source>
</evidence>
<comment type="caution">
    <text evidence="3">The sequence shown here is derived from an EMBL/GenBank/DDBJ whole genome shotgun (WGS) entry which is preliminary data.</text>
</comment>